<dbReference type="Proteomes" id="UP000502196">
    <property type="component" value="Chromosome"/>
</dbReference>
<evidence type="ECO:0000313" key="2">
    <source>
        <dbReference type="EMBL" id="CAB3390780.1"/>
    </source>
</evidence>
<gene>
    <name evidence="2" type="ORF">COOX1_0584</name>
</gene>
<organism evidence="2 3">
    <name type="scientific">Kyrpidia spormannii</name>
    <dbReference type="NCBI Taxonomy" id="2055160"/>
    <lineage>
        <taxon>Bacteria</taxon>
        <taxon>Bacillati</taxon>
        <taxon>Bacillota</taxon>
        <taxon>Bacilli</taxon>
        <taxon>Bacillales</taxon>
        <taxon>Alicyclobacillaceae</taxon>
        <taxon>Kyrpidia</taxon>
    </lineage>
</organism>
<evidence type="ECO:0000256" key="1">
    <source>
        <dbReference type="SAM" id="MobiDB-lite"/>
    </source>
</evidence>
<protein>
    <submittedName>
        <fullName evidence="2">Uncharacterized protein</fullName>
    </submittedName>
</protein>
<accession>A0A6F9DZ91</accession>
<dbReference type="EMBL" id="LR792683">
    <property type="protein sequence ID" value="CAB3390780.1"/>
    <property type="molecule type" value="Genomic_DNA"/>
</dbReference>
<proteinExistence type="predicted"/>
<evidence type="ECO:0000313" key="3">
    <source>
        <dbReference type="Proteomes" id="UP000502196"/>
    </source>
</evidence>
<dbReference type="AlphaFoldDB" id="A0A6F9DZ91"/>
<reference evidence="2 3" key="1">
    <citation type="submission" date="2020-04" db="EMBL/GenBank/DDBJ databases">
        <authorList>
            <person name="Hogendoorn C."/>
        </authorList>
    </citation>
    <scope>NUCLEOTIDE SEQUENCE [LARGE SCALE GENOMIC DNA]</scope>
    <source>
        <strain evidence="2">COOX1</strain>
    </source>
</reference>
<sequence length="56" mass="5902">MQEEVCSGGERTRVGGVVAVAKVEEAERAVGRAVQAASRSDRRRTGVAPPPAPSRR</sequence>
<feature type="region of interest" description="Disordered" evidence="1">
    <location>
        <begin position="30"/>
        <end position="56"/>
    </location>
</feature>
<name>A0A6F9DZ91_9BACL</name>